<dbReference type="Proteomes" id="UP000003179">
    <property type="component" value="Unassembled WGS sequence"/>
</dbReference>
<proteinExistence type="predicted"/>
<evidence type="ECO:0000313" key="2">
    <source>
        <dbReference type="EMBL" id="EFS91358.1"/>
    </source>
</evidence>
<name>A0ABP2K3Q5_9ACTN</name>
<evidence type="ECO:0000313" key="3">
    <source>
        <dbReference type="Proteomes" id="UP000003179"/>
    </source>
</evidence>
<comment type="caution">
    <text evidence="2">The sequence shown here is derived from an EMBL/GenBank/DDBJ whole genome shotgun (WGS) entry which is preliminary data.</text>
</comment>
<keyword evidence="3" id="KW-1185">Reference proteome</keyword>
<gene>
    <name evidence="2" type="ORF">HMPREF9607_02651</name>
</gene>
<protein>
    <submittedName>
        <fullName evidence="2">Uncharacterized protein</fullName>
    </submittedName>
</protein>
<evidence type="ECO:0000256" key="1">
    <source>
        <dbReference type="SAM" id="MobiDB-lite"/>
    </source>
</evidence>
<organism evidence="2 3">
    <name type="scientific">Cutibacterium modestum HL044PA1</name>
    <dbReference type="NCBI Taxonomy" id="765109"/>
    <lineage>
        <taxon>Bacteria</taxon>
        <taxon>Bacillati</taxon>
        <taxon>Actinomycetota</taxon>
        <taxon>Actinomycetes</taxon>
        <taxon>Propionibacteriales</taxon>
        <taxon>Propionibacteriaceae</taxon>
        <taxon>Cutibacterium</taxon>
        <taxon>Cutibacterium modestum</taxon>
    </lineage>
</organism>
<feature type="region of interest" description="Disordered" evidence="1">
    <location>
        <begin position="1"/>
        <end position="42"/>
    </location>
</feature>
<reference evidence="2" key="1">
    <citation type="submission" date="2010-08" db="EMBL/GenBank/DDBJ databases">
        <authorList>
            <person name="Weinstock G."/>
            <person name="Sodergren E."/>
            <person name="Clifton S."/>
            <person name="Fulton L."/>
            <person name="Fulton B."/>
            <person name="Courtney L."/>
            <person name="Fronick C."/>
            <person name="Harrison M."/>
            <person name="Strong C."/>
            <person name="Farmer C."/>
            <person name="Delahaunty K."/>
            <person name="Markovic C."/>
            <person name="Hall O."/>
            <person name="Minx P."/>
            <person name="Tomlinson C."/>
            <person name="Mitreva M."/>
            <person name="Hou S."/>
            <person name="Chen J."/>
            <person name="Wollam A."/>
            <person name="Pepin K.H."/>
            <person name="Johnson M."/>
            <person name="Bhonagiri V."/>
            <person name="Zhang X."/>
            <person name="Suruliraj S."/>
            <person name="Warren W."/>
            <person name="Chinwalla A."/>
            <person name="Mardis E.R."/>
            <person name="Wilson R.K."/>
        </authorList>
    </citation>
    <scope>NUCLEOTIDE SEQUENCE [LARGE SCALE GENOMIC DNA]</scope>
    <source>
        <strain evidence="2">HL044PA1</strain>
    </source>
</reference>
<dbReference type="EMBL" id="ADZU01000041">
    <property type="protein sequence ID" value="EFS91358.1"/>
    <property type="molecule type" value="Genomic_DNA"/>
</dbReference>
<accession>A0ABP2K3Q5</accession>
<sequence>MPNTGSCAGFIAPTRQAAMRASPHRRDLKTSVGITHGQGPNG</sequence>